<sequence length="246" mass="28030">MITTGFADLDTDNCILHENRIDLWQFSLAEDLPNAAQILNEEEQARAARFYFSKHQRRFSTGRVTLRIILARYLNTSPERLEFSYNFHGKPKVVNSARLQFNLSHTADLALLAVGKGFPMGIDVEKYSARPYEGIAKNAFSAQELAEFSKVPRSLKPAVFFHIWSQKEAFIKACGLGLAYPTKDFNVPTSIPTQQLVDDPLNNMTWQLRSFMPEIGYSAALCYHPTVREIRHGIIQIQPDTTTLRF</sequence>
<protein>
    <submittedName>
        <fullName evidence="5">4'-phosphopantetheinyl transferase superfamily protein</fullName>
    </submittedName>
</protein>
<dbReference type="PANTHER" id="PTHR12215">
    <property type="entry name" value="PHOSPHOPANTETHEINE TRANSFERASE"/>
    <property type="match status" value="1"/>
</dbReference>
<feature type="domain" description="4'-phosphopantetheinyl transferase" evidence="3">
    <location>
        <begin position="119"/>
        <end position="188"/>
    </location>
</feature>
<reference evidence="5" key="1">
    <citation type="submission" date="2021-03" db="EMBL/GenBank/DDBJ databases">
        <title>Legionella lytica PCM 2298.</title>
        <authorList>
            <person name="Koper P."/>
        </authorList>
    </citation>
    <scope>NUCLEOTIDE SEQUENCE</scope>
    <source>
        <strain evidence="5">PCM 2298</strain>
    </source>
</reference>
<dbReference type="RefSeq" id="WP_252581856.1">
    <property type="nucleotide sequence ID" value="NZ_CP071527.1"/>
</dbReference>
<dbReference type="GO" id="GO:0016740">
    <property type="term" value="F:transferase activity"/>
    <property type="evidence" value="ECO:0007669"/>
    <property type="project" value="UniProtKB-KW"/>
</dbReference>
<dbReference type="SUPFAM" id="SSF56214">
    <property type="entry name" value="4'-phosphopantetheinyl transferase"/>
    <property type="match status" value="2"/>
</dbReference>
<dbReference type="Pfam" id="PF01648">
    <property type="entry name" value="ACPS"/>
    <property type="match status" value="1"/>
</dbReference>
<dbReference type="InterPro" id="IPR050559">
    <property type="entry name" value="P-Pant_transferase_sf"/>
</dbReference>
<evidence type="ECO:0000259" key="3">
    <source>
        <dbReference type="Pfam" id="PF01648"/>
    </source>
</evidence>
<gene>
    <name evidence="5" type="ORF">J2N86_06230</name>
</gene>
<dbReference type="InterPro" id="IPR037143">
    <property type="entry name" value="4-PPantetheinyl_Trfase_dom_sf"/>
</dbReference>
<evidence type="ECO:0000256" key="2">
    <source>
        <dbReference type="ARBA" id="ARBA00022679"/>
    </source>
</evidence>
<dbReference type="Proteomes" id="UP001057474">
    <property type="component" value="Chromosome"/>
</dbReference>
<evidence type="ECO:0000256" key="1">
    <source>
        <dbReference type="ARBA" id="ARBA00010990"/>
    </source>
</evidence>
<accession>A0ABY4YCT9</accession>
<dbReference type="Gene3D" id="3.90.470.20">
    <property type="entry name" value="4'-phosphopantetheinyl transferase domain"/>
    <property type="match status" value="2"/>
</dbReference>
<dbReference type="EMBL" id="CP071527">
    <property type="protein sequence ID" value="USQ14894.1"/>
    <property type="molecule type" value="Genomic_DNA"/>
</dbReference>
<comment type="similarity">
    <text evidence="1">Belongs to the P-Pant transferase superfamily. Gsp/Sfp/HetI/AcpT family.</text>
</comment>
<evidence type="ECO:0000259" key="4">
    <source>
        <dbReference type="Pfam" id="PF22624"/>
    </source>
</evidence>
<evidence type="ECO:0000313" key="6">
    <source>
        <dbReference type="Proteomes" id="UP001057474"/>
    </source>
</evidence>
<keyword evidence="2 5" id="KW-0808">Transferase</keyword>
<keyword evidence="6" id="KW-1185">Reference proteome</keyword>
<dbReference type="InterPro" id="IPR008278">
    <property type="entry name" value="4-PPantetheinyl_Trfase_dom"/>
</dbReference>
<dbReference type="PANTHER" id="PTHR12215:SF10">
    <property type="entry name" value="L-AMINOADIPATE-SEMIALDEHYDE DEHYDROGENASE-PHOSPHOPANTETHEINYL TRANSFERASE"/>
    <property type="match status" value="1"/>
</dbReference>
<dbReference type="Pfam" id="PF22624">
    <property type="entry name" value="AASDHPPT_N"/>
    <property type="match status" value="1"/>
</dbReference>
<name>A0ABY4YCT9_9GAMM</name>
<evidence type="ECO:0000313" key="5">
    <source>
        <dbReference type="EMBL" id="USQ14894.1"/>
    </source>
</evidence>
<organism evidence="5 6">
    <name type="scientific">Legionella lytica</name>
    <dbReference type="NCBI Taxonomy" id="96232"/>
    <lineage>
        <taxon>Bacteria</taxon>
        <taxon>Pseudomonadati</taxon>
        <taxon>Pseudomonadota</taxon>
        <taxon>Gammaproteobacteria</taxon>
        <taxon>Legionellales</taxon>
        <taxon>Legionellaceae</taxon>
        <taxon>Legionella</taxon>
    </lineage>
</organism>
<feature type="domain" description="4'-phosphopantetheinyl transferase N-terminal" evidence="4">
    <location>
        <begin position="30"/>
        <end position="113"/>
    </location>
</feature>
<proteinExistence type="inferred from homology"/>
<dbReference type="InterPro" id="IPR055066">
    <property type="entry name" value="AASDHPPT_N"/>
</dbReference>